<name>A0A9D1I3B2_9FIRM</name>
<dbReference type="NCBIfam" id="TIGR02687">
    <property type="entry name" value="BREX-1 system phosphatase PglZ type A"/>
    <property type="match status" value="1"/>
</dbReference>
<dbReference type="InterPro" id="IPR017850">
    <property type="entry name" value="Alkaline_phosphatase_core_sf"/>
</dbReference>
<dbReference type="Pfam" id="PF08665">
    <property type="entry name" value="PglZ"/>
    <property type="match status" value="1"/>
</dbReference>
<protein>
    <submittedName>
        <fullName evidence="1">BREX-1 system phosphatase PglZ type A</fullName>
    </submittedName>
</protein>
<organism evidence="1 2">
    <name type="scientific">Candidatus Fimisoma avicola</name>
    <dbReference type="NCBI Taxonomy" id="2840826"/>
    <lineage>
        <taxon>Bacteria</taxon>
        <taxon>Bacillati</taxon>
        <taxon>Bacillota</taxon>
        <taxon>Clostridia</taxon>
        <taxon>Eubacteriales</taxon>
        <taxon>Candidatus Fimisoma</taxon>
    </lineage>
</organism>
<dbReference type="AlphaFoldDB" id="A0A9D1I3B2"/>
<reference evidence="1" key="1">
    <citation type="submission" date="2020-10" db="EMBL/GenBank/DDBJ databases">
        <authorList>
            <person name="Gilroy R."/>
        </authorList>
    </citation>
    <scope>NUCLEOTIDE SEQUENCE</scope>
    <source>
        <strain evidence="1">11300</strain>
    </source>
</reference>
<accession>A0A9D1I3B2</accession>
<dbReference type="EMBL" id="DVMO01000038">
    <property type="protein sequence ID" value="HIU27224.1"/>
    <property type="molecule type" value="Genomic_DNA"/>
</dbReference>
<gene>
    <name evidence="1" type="primary">pglZ</name>
    <name evidence="1" type="ORF">IAD16_02430</name>
</gene>
<dbReference type="Proteomes" id="UP000824091">
    <property type="component" value="Unassembled WGS sequence"/>
</dbReference>
<proteinExistence type="predicted"/>
<sequence>MSAESIQDTLRQRFEAPLPEFYRRRIIFWCDEANEFEELFDQIELSDVKKVKLTGRNSFAVKKLLLHDDLESDYLIYDPLTYLKPQDDWLRDIRLFSEKYSADYLSMLMGEINAEDDPLMRKTVRRYKKFFENKERKLRFQKLGHIYREPELFRSDVMAVLAGVPGGGDMDVIIAVLSAGLDEENNAPLTSIKKFGDIDEFWDVVAKLTGYEKEENGISKPLGFFAAHVLLTALSHTMPAGALKALEQHISSRHSAYCYSLFRQWQEKGDRSALLDLCHTVDDQLKLSGRLSKMDTDVLLGSDIFPSIDESLIARFLDEIAAQAIRTETISAAVEKRRTSCWYDMFAEYYEFLLYIGQLYEFVEKNPQGFHMAIAGEIWKYYTEEGYKVDSAYRHLFFHFSRALENPRPALEDKLKAAAGYIDQVYKKRFLGPLADCWLSATEDDMASSGVISGIDRQRDFYSRYVRPVTEKNVRAFVIISDGLRYETAVQLRDELVRSTRGTAKTEAVQSVFPSITSYGMAALLPGADLSVTVKGEVQVDGMGTLTTGDRQRVLRRANDDAIAARYGDILSMTRQQRQELVSGKKVIYIYHNTIDAAGDEPRTERKVFEACDDAVRELAAMVKIISNDMNGTDIFITADHGFLYTYSPLEENDRLSREVFSGQIYDLGRRYALTAPETTADFLLPVERSGQIGGVPMKGYTPRNMVRIKTAGAGENYVHGGVSLQEMTVPVVVFKNQRTGSRGYVETSKAELILISESRRISNSIFSLDFLQKQPVGDKVLPCEYTVYMAAADGTPVSDRKKIIADKTAPAEKDRVTHVTFSMTPGNHQNGSDYKLVIAGDSGMIEEIEFNVNIAFADDFGF</sequence>
<reference evidence="1" key="2">
    <citation type="journal article" date="2021" name="PeerJ">
        <title>Extensive microbial diversity within the chicken gut microbiome revealed by metagenomics and culture.</title>
        <authorList>
            <person name="Gilroy R."/>
            <person name="Ravi A."/>
            <person name="Getino M."/>
            <person name="Pursley I."/>
            <person name="Horton D.L."/>
            <person name="Alikhan N.F."/>
            <person name="Baker D."/>
            <person name="Gharbi K."/>
            <person name="Hall N."/>
            <person name="Watson M."/>
            <person name="Adriaenssens E.M."/>
            <person name="Foster-Nyarko E."/>
            <person name="Jarju S."/>
            <person name="Secka A."/>
            <person name="Antonio M."/>
            <person name="Oren A."/>
            <person name="Chaudhuri R.R."/>
            <person name="La Ragione R."/>
            <person name="Hildebrand F."/>
            <person name="Pallen M.J."/>
        </authorList>
    </citation>
    <scope>NUCLEOTIDE SEQUENCE</scope>
    <source>
        <strain evidence="1">11300</strain>
    </source>
</reference>
<evidence type="ECO:0000313" key="2">
    <source>
        <dbReference type="Proteomes" id="UP000824091"/>
    </source>
</evidence>
<evidence type="ECO:0000313" key="1">
    <source>
        <dbReference type="EMBL" id="HIU27224.1"/>
    </source>
</evidence>
<comment type="caution">
    <text evidence="1">The sequence shown here is derived from an EMBL/GenBank/DDBJ whole genome shotgun (WGS) entry which is preliminary data.</text>
</comment>
<dbReference type="SUPFAM" id="SSF53649">
    <property type="entry name" value="Alkaline phosphatase-like"/>
    <property type="match status" value="1"/>
</dbReference>
<dbReference type="InterPro" id="IPR014060">
    <property type="entry name" value="PglZ"/>
</dbReference>